<comment type="similarity">
    <text evidence="1">Belongs to the Gfa family.</text>
</comment>
<dbReference type="SUPFAM" id="SSF51316">
    <property type="entry name" value="Mss4-like"/>
    <property type="match status" value="1"/>
</dbReference>
<dbReference type="PANTHER" id="PTHR33337:SF30">
    <property type="entry name" value="DUF636 DOMAIN PROTEIN (AFU_ORTHOLOGUE AFUA_1G03180)"/>
    <property type="match status" value="1"/>
</dbReference>
<keyword evidence="4" id="KW-0456">Lyase</keyword>
<dbReference type="PROSITE" id="PS51891">
    <property type="entry name" value="CENP_V_GFA"/>
    <property type="match status" value="1"/>
</dbReference>
<keyword evidence="2" id="KW-0479">Metal-binding</keyword>
<protein>
    <recommendedName>
        <fullName evidence="5">CENP-V/GFA domain-containing protein</fullName>
    </recommendedName>
</protein>
<proteinExistence type="inferred from homology"/>
<dbReference type="InterPro" id="IPR006913">
    <property type="entry name" value="CENP-V/GFA"/>
</dbReference>
<dbReference type="AlphaFoldDB" id="A0A8H5DLU7"/>
<name>A0A8H5DLU7_9HYPO</name>
<dbReference type="GO" id="GO:0016846">
    <property type="term" value="F:carbon-sulfur lyase activity"/>
    <property type="evidence" value="ECO:0007669"/>
    <property type="project" value="InterPro"/>
</dbReference>
<evidence type="ECO:0000256" key="3">
    <source>
        <dbReference type="ARBA" id="ARBA00022833"/>
    </source>
</evidence>
<dbReference type="Proteomes" id="UP000573603">
    <property type="component" value="Unassembled WGS sequence"/>
</dbReference>
<dbReference type="GO" id="GO:0046872">
    <property type="term" value="F:metal ion binding"/>
    <property type="evidence" value="ECO:0007669"/>
    <property type="project" value="UniProtKB-KW"/>
</dbReference>
<sequence length="152" mass="17041">MSAKQGGCMCDGVRYEVVGEPLEKNVCHCPWCKKLSGAVFTSQMMVLKENYKIIKGTPKHFSIEHKGVSYGNAFCPDCGATVYRSTGSFPEVLVVKLGTLDKLEDQTWAKPDREIYVSERVGWVPRFVEEGKEVWTLTNEIPGYGKVDIQID</sequence>
<evidence type="ECO:0000313" key="7">
    <source>
        <dbReference type="Proteomes" id="UP000573603"/>
    </source>
</evidence>
<dbReference type="PANTHER" id="PTHR33337">
    <property type="entry name" value="GFA DOMAIN-CONTAINING PROTEIN"/>
    <property type="match status" value="1"/>
</dbReference>
<evidence type="ECO:0000256" key="1">
    <source>
        <dbReference type="ARBA" id="ARBA00005495"/>
    </source>
</evidence>
<evidence type="ECO:0000256" key="4">
    <source>
        <dbReference type="ARBA" id="ARBA00023239"/>
    </source>
</evidence>
<dbReference type="EMBL" id="JABEVY010000706">
    <property type="protein sequence ID" value="KAF5228140.1"/>
    <property type="molecule type" value="Genomic_DNA"/>
</dbReference>
<organism evidence="6 7">
    <name type="scientific">Fusarium anthophilum</name>
    <dbReference type="NCBI Taxonomy" id="48485"/>
    <lineage>
        <taxon>Eukaryota</taxon>
        <taxon>Fungi</taxon>
        <taxon>Dikarya</taxon>
        <taxon>Ascomycota</taxon>
        <taxon>Pezizomycotina</taxon>
        <taxon>Sordariomycetes</taxon>
        <taxon>Hypocreomycetidae</taxon>
        <taxon>Hypocreales</taxon>
        <taxon>Nectriaceae</taxon>
        <taxon>Fusarium</taxon>
        <taxon>Fusarium fujikuroi species complex</taxon>
    </lineage>
</organism>
<feature type="domain" description="CENP-V/GFA" evidence="5">
    <location>
        <begin position="4"/>
        <end position="136"/>
    </location>
</feature>
<evidence type="ECO:0000256" key="2">
    <source>
        <dbReference type="ARBA" id="ARBA00022723"/>
    </source>
</evidence>
<dbReference type="InterPro" id="IPR011057">
    <property type="entry name" value="Mss4-like_sf"/>
</dbReference>
<keyword evidence="7" id="KW-1185">Reference proteome</keyword>
<dbReference type="Gene3D" id="3.90.1590.10">
    <property type="entry name" value="glutathione-dependent formaldehyde- activating enzyme (gfa)"/>
    <property type="match status" value="1"/>
</dbReference>
<accession>A0A8H5DLU7</accession>
<gene>
    <name evidence="6" type="ORF">FANTH_14587</name>
</gene>
<dbReference type="Pfam" id="PF04828">
    <property type="entry name" value="GFA"/>
    <property type="match status" value="1"/>
</dbReference>
<comment type="caution">
    <text evidence="6">The sequence shown here is derived from an EMBL/GenBank/DDBJ whole genome shotgun (WGS) entry which is preliminary data.</text>
</comment>
<reference evidence="6 7" key="1">
    <citation type="journal article" date="2020" name="BMC Genomics">
        <title>Correction to: Identification and distribution of gene clusters required for synthesis of sphingolipid metabolism inhibitors in diverse species of the filamentous fungus Fusarium.</title>
        <authorList>
            <person name="Kim H.S."/>
            <person name="Lohmar J.M."/>
            <person name="Busman M."/>
            <person name="Brown D.W."/>
            <person name="Naumann T.A."/>
            <person name="Divon H.H."/>
            <person name="Lysoe E."/>
            <person name="Uhlig S."/>
            <person name="Proctor R.H."/>
        </authorList>
    </citation>
    <scope>NUCLEOTIDE SEQUENCE [LARGE SCALE GENOMIC DNA]</scope>
    <source>
        <strain evidence="6 7">NRRL 25214</strain>
    </source>
</reference>
<keyword evidence="3" id="KW-0862">Zinc</keyword>
<evidence type="ECO:0000259" key="5">
    <source>
        <dbReference type="PROSITE" id="PS51891"/>
    </source>
</evidence>
<evidence type="ECO:0000313" key="6">
    <source>
        <dbReference type="EMBL" id="KAF5228140.1"/>
    </source>
</evidence>